<dbReference type="PANTHER" id="PTHR43566">
    <property type="entry name" value="CONSERVED PROTEIN"/>
    <property type="match status" value="1"/>
</dbReference>
<gene>
    <name evidence="2" type="ORF">H6A60_04350</name>
</gene>
<organism evidence="2 3">
    <name type="scientific">Sutterella massiliensis</name>
    <dbReference type="NCBI Taxonomy" id="1816689"/>
    <lineage>
        <taxon>Bacteria</taxon>
        <taxon>Pseudomonadati</taxon>
        <taxon>Pseudomonadota</taxon>
        <taxon>Betaproteobacteria</taxon>
        <taxon>Burkholderiales</taxon>
        <taxon>Sutterellaceae</taxon>
        <taxon>Sutterella</taxon>
    </lineage>
</organism>
<dbReference type="EMBL" id="JACJJC010000005">
    <property type="protein sequence ID" value="MBM6703719.1"/>
    <property type="molecule type" value="Genomic_DNA"/>
</dbReference>
<dbReference type="PANTHER" id="PTHR43566:SF2">
    <property type="entry name" value="DUF4143 DOMAIN-CONTAINING PROTEIN"/>
    <property type="match status" value="1"/>
</dbReference>
<reference evidence="2 3" key="1">
    <citation type="journal article" date="2021" name="Sci. Rep.">
        <title>The distribution of antibiotic resistance genes in chicken gut microbiota commensals.</title>
        <authorList>
            <person name="Juricova H."/>
            <person name="Matiasovicova J."/>
            <person name="Kubasova T."/>
            <person name="Cejkova D."/>
            <person name="Rychlik I."/>
        </authorList>
    </citation>
    <scope>NUCLEOTIDE SEQUENCE [LARGE SCALE GENOMIC DNA]</scope>
    <source>
        <strain evidence="2 3">An829</strain>
    </source>
</reference>
<comment type="caution">
    <text evidence="2">The sequence shown here is derived from an EMBL/GenBank/DDBJ whole genome shotgun (WGS) entry which is preliminary data.</text>
</comment>
<dbReference type="Pfam" id="PF13635">
    <property type="entry name" value="DUF4143"/>
    <property type="match status" value="1"/>
</dbReference>
<accession>A0ABS2DR00</accession>
<evidence type="ECO:0000259" key="1">
    <source>
        <dbReference type="Pfam" id="PF13635"/>
    </source>
</evidence>
<feature type="domain" description="DUF4143" evidence="1">
    <location>
        <begin position="91"/>
        <end position="242"/>
    </location>
</feature>
<sequence>MSEKEMTALPQVGHAAEERGLVRAASGAGTQAAPYLPSFACLSAGAQTMPPEALWRAVFEGAWPDAFFESDEGLALLHENLVLRLSGDAVEQARASKGAEFRRFLSALARLSGEVLRYNALARDAGVTAETVKRWVAAAEAAGIVYLLRPWPGETGRQLMRSPKLLMIDTGLIAALLGLRTPDEMASHPAAMRFLETFVATAVMRSWSEAAAPHAFYYMKDSKGFSIDLLIETETALYPVNVQKGDTLGKADWRSFEKLARLSGLEKPVGTGAAIGLTPRAFAVSDTAVAHGPEWIWERRLTLGRARLTEDANEDASA</sequence>
<name>A0ABS2DR00_9BURK</name>
<evidence type="ECO:0000313" key="3">
    <source>
        <dbReference type="Proteomes" id="UP000715095"/>
    </source>
</evidence>
<protein>
    <submittedName>
        <fullName evidence="2">DUF4143 domain-containing protein</fullName>
    </submittedName>
</protein>
<dbReference type="Proteomes" id="UP000715095">
    <property type="component" value="Unassembled WGS sequence"/>
</dbReference>
<proteinExistence type="predicted"/>
<dbReference type="InterPro" id="IPR025420">
    <property type="entry name" value="DUF4143"/>
</dbReference>
<dbReference type="RefSeq" id="WP_205102194.1">
    <property type="nucleotide sequence ID" value="NZ_JACJJC010000005.1"/>
</dbReference>
<evidence type="ECO:0000313" key="2">
    <source>
        <dbReference type="EMBL" id="MBM6703719.1"/>
    </source>
</evidence>
<keyword evidence="3" id="KW-1185">Reference proteome</keyword>